<evidence type="ECO:0000256" key="2">
    <source>
        <dbReference type="ARBA" id="ARBA00022741"/>
    </source>
</evidence>
<dbReference type="GO" id="GO:0043138">
    <property type="term" value="F:3'-5' DNA helicase activity"/>
    <property type="evidence" value="ECO:0007669"/>
    <property type="project" value="UniProtKB-EC"/>
</dbReference>
<dbReference type="PANTHER" id="PTHR11070:SF2">
    <property type="entry name" value="ATP-DEPENDENT DNA HELICASE SRS2"/>
    <property type="match status" value="1"/>
</dbReference>
<dbReference type="Pfam" id="PF00580">
    <property type="entry name" value="UvrD-helicase"/>
    <property type="match status" value="1"/>
</dbReference>
<dbReference type="Gene3D" id="1.10.486.10">
    <property type="entry name" value="PCRA, domain 4"/>
    <property type="match status" value="1"/>
</dbReference>
<dbReference type="Gene3D" id="3.40.50.300">
    <property type="entry name" value="P-loop containing nucleotide triphosphate hydrolases"/>
    <property type="match status" value="2"/>
</dbReference>
<keyword evidence="5 12" id="KW-0067">ATP-binding</keyword>
<feature type="domain" description="UvrD-like helicase C-terminal" evidence="15">
    <location>
        <begin position="290"/>
        <end position="559"/>
    </location>
</feature>
<comment type="catalytic activity">
    <reaction evidence="8">
        <text>Couples ATP hydrolysis with the unwinding of duplex DNA by translocating in the 3'-5' direction.</text>
        <dbReference type="EC" id="5.6.2.4"/>
    </reaction>
</comment>
<organism evidence="16 17">
    <name type="scientific">Flavobacterium cupreum</name>
    <dbReference type="NCBI Taxonomy" id="2133766"/>
    <lineage>
        <taxon>Bacteria</taxon>
        <taxon>Pseudomonadati</taxon>
        <taxon>Bacteroidota</taxon>
        <taxon>Flavobacteriia</taxon>
        <taxon>Flavobacteriales</taxon>
        <taxon>Flavobacteriaceae</taxon>
        <taxon>Flavobacterium</taxon>
    </lineage>
</organism>
<evidence type="ECO:0000256" key="11">
    <source>
        <dbReference type="ARBA" id="ARBA00048988"/>
    </source>
</evidence>
<evidence type="ECO:0000256" key="8">
    <source>
        <dbReference type="ARBA" id="ARBA00034617"/>
    </source>
</evidence>
<dbReference type="PROSITE" id="PS51198">
    <property type="entry name" value="UVRD_HELICASE_ATP_BIND"/>
    <property type="match status" value="1"/>
</dbReference>
<comment type="catalytic activity">
    <reaction evidence="11">
        <text>ATP + H2O = ADP + phosphate + H(+)</text>
        <dbReference type="Rhea" id="RHEA:13065"/>
        <dbReference type="ChEBI" id="CHEBI:15377"/>
        <dbReference type="ChEBI" id="CHEBI:15378"/>
        <dbReference type="ChEBI" id="CHEBI:30616"/>
        <dbReference type="ChEBI" id="CHEBI:43474"/>
        <dbReference type="ChEBI" id="CHEBI:456216"/>
        <dbReference type="EC" id="5.6.2.4"/>
    </reaction>
</comment>
<dbReference type="EC" id="5.6.2.4" evidence="9"/>
<evidence type="ECO:0000256" key="1">
    <source>
        <dbReference type="ARBA" id="ARBA00009922"/>
    </source>
</evidence>
<evidence type="ECO:0000256" key="9">
    <source>
        <dbReference type="ARBA" id="ARBA00034808"/>
    </source>
</evidence>
<evidence type="ECO:0000256" key="3">
    <source>
        <dbReference type="ARBA" id="ARBA00022801"/>
    </source>
</evidence>
<sequence>MTDPILEQLNQKQLQAVKTTEGYVRVIAGAGSGKTKALTSRFAYIVDRLGINSSNILCVTFTNKAAQEMKKRVKMLIGDTYDVSLITTYHGFCVRFLREEINKIQYPKNFIILDAEDQKTILREVFNELDINSKNLTFKQVLQFISKSKGTSDYLGYILANKSFEDEQTDNLSLRVFHKYLDKQKRNYALDFDDLIHFTVYILTTFNEVLVKWQENIHYIQVDEAQDSSDSQFELVEMLSRIHQNLFVVGDPDQAIYEWRGAKPEYLVDFDKMFPDCETIIMNQNYRSTPNILKVGNHIIKNNKIRVDKDMITEKPAGFEVVHFHGKNDFEESLWVASEIKEIIKTDKAKYSDITILYRANHISRNIEQSLIKENIPYTIFGGVKFFERKEIKDVLSLLRLIVTGDNISFLRMFNQPSRGLGKKFMERLSYLGREQNLSLLKALEQNSTDKELAKKGAVEFLDLIAQLKELAKIKSISDLVKEILERSGLAELYRKDGDEDRLENIRELVSSMLLLEKEYKEPINAAEYLQEIALFTDLDTHNENQDKVKLMTIHISKGLEFPYVFLCGFTEGVLPSALSIKERRSRAIEEERRLTYVAVTRAEKRFYITDSEGYNFTTGLNKYPSRFLFEISEEFYIRKGKLSPEILQAAKVPAGNPNAESRELFAVGNLVYHEVFKKGRINAVDLEKNQYTIDFFEMGKEKPIDFNFRFLKKIADDSSSESSEHGTTDSAGDLQSHLKSQKNPFEEDLTELSKAESLENQPFDENAKADPGQNLNSDNASESVKIKDQKWWKF</sequence>
<evidence type="ECO:0000259" key="14">
    <source>
        <dbReference type="PROSITE" id="PS51198"/>
    </source>
</evidence>
<evidence type="ECO:0000313" key="17">
    <source>
        <dbReference type="Proteomes" id="UP000288102"/>
    </source>
</evidence>
<dbReference type="OrthoDB" id="9810135at2"/>
<dbReference type="GO" id="GO:0016887">
    <property type="term" value="F:ATP hydrolysis activity"/>
    <property type="evidence" value="ECO:0007669"/>
    <property type="project" value="RHEA"/>
</dbReference>
<proteinExistence type="inferred from homology"/>
<protein>
    <recommendedName>
        <fullName evidence="9">DNA 3'-5' helicase</fullName>
        <ecNumber evidence="9">5.6.2.4</ecNumber>
    </recommendedName>
    <alternativeName>
        <fullName evidence="10">DNA 3'-5' helicase II</fullName>
    </alternativeName>
</protein>
<keyword evidence="4 12" id="KW-0347">Helicase</keyword>
<evidence type="ECO:0000313" key="16">
    <source>
        <dbReference type="EMBL" id="RUT72137.1"/>
    </source>
</evidence>
<evidence type="ECO:0000256" key="5">
    <source>
        <dbReference type="ARBA" id="ARBA00022840"/>
    </source>
</evidence>
<keyword evidence="2 12" id="KW-0547">Nucleotide-binding</keyword>
<dbReference type="InterPro" id="IPR014017">
    <property type="entry name" value="DNA_helicase_UvrD-like_C"/>
</dbReference>
<dbReference type="Proteomes" id="UP000288102">
    <property type="component" value="Unassembled WGS sequence"/>
</dbReference>
<feature type="compositionally biased region" description="Basic and acidic residues" evidence="13">
    <location>
        <begin position="785"/>
        <end position="795"/>
    </location>
</feature>
<dbReference type="GO" id="GO:0000725">
    <property type="term" value="P:recombinational repair"/>
    <property type="evidence" value="ECO:0007669"/>
    <property type="project" value="TreeGrafter"/>
</dbReference>
<dbReference type="GO" id="GO:0005829">
    <property type="term" value="C:cytosol"/>
    <property type="evidence" value="ECO:0007669"/>
    <property type="project" value="TreeGrafter"/>
</dbReference>
<accession>A0A434ACN6</accession>
<dbReference type="SUPFAM" id="SSF52540">
    <property type="entry name" value="P-loop containing nucleoside triphosphate hydrolases"/>
    <property type="match status" value="1"/>
</dbReference>
<evidence type="ECO:0000256" key="12">
    <source>
        <dbReference type="PROSITE-ProRule" id="PRU00560"/>
    </source>
</evidence>
<dbReference type="InterPro" id="IPR013986">
    <property type="entry name" value="DExx_box_DNA_helicase_dom_sf"/>
</dbReference>
<keyword evidence="17" id="KW-1185">Reference proteome</keyword>
<evidence type="ECO:0000256" key="6">
    <source>
        <dbReference type="ARBA" id="ARBA00023125"/>
    </source>
</evidence>
<dbReference type="Gene3D" id="1.10.10.160">
    <property type="match status" value="1"/>
</dbReference>
<feature type="domain" description="UvrD-like helicase ATP-binding" evidence="14">
    <location>
        <begin position="7"/>
        <end position="289"/>
    </location>
</feature>
<dbReference type="InterPro" id="IPR027417">
    <property type="entry name" value="P-loop_NTPase"/>
</dbReference>
<gene>
    <name evidence="16" type="ORF">D0817_00505</name>
</gene>
<evidence type="ECO:0000259" key="15">
    <source>
        <dbReference type="PROSITE" id="PS51217"/>
    </source>
</evidence>
<evidence type="ECO:0000256" key="4">
    <source>
        <dbReference type="ARBA" id="ARBA00022806"/>
    </source>
</evidence>
<dbReference type="PROSITE" id="PS51217">
    <property type="entry name" value="UVRD_HELICASE_CTER"/>
    <property type="match status" value="1"/>
</dbReference>
<dbReference type="GO" id="GO:0003677">
    <property type="term" value="F:DNA binding"/>
    <property type="evidence" value="ECO:0007669"/>
    <property type="project" value="UniProtKB-KW"/>
</dbReference>
<comment type="caution">
    <text evidence="16">The sequence shown here is derived from an EMBL/GenBank/DDBJ whole genome shotgun (WGS) entry which is preliminary data.</text>
</comment>
<feature type="compositionally biased region" description="Polar residues" evidence="13">
    <location>
        <begin position="774"/>
        <end position="783"/>
    </location>
</feature>
<dbReference type="Pfam" id="PF13361">
    <property type="entry name" value="UvrD_C"/>
    <property type="match status" value="1"/>
</dbReference>
<dbReference type="GO" id="GO:0005524">
    <property type="term" value="F:ATP binding"/>
    <property type="evidence" value="ECO:0007669"/>
    <property type="project" value="UniProtKB-UniRule"/>
</dbReference>
<feature type="binding site" evidence="12">
    <location>
        <begin position="28"/>
        <end position="35"/>
    </location>
    <ligand>
        <name>ATP</name>
        <dbReference type="ChEBI" id="CHEBI:30616"/>
    </ligand>
</feature>
<evidence type="ECO:0000256" key="7">
    <source>
        <dbReference type="ARBA" id="ARBA00023235"/>
    </source>
</evidence>
<dbReference type="InterPro" id="IPR014016">
    <property type="entry name" value="UvrD-like_ATP-bd"/>
</dbReference>
<dbReference type="CDD" id="cd17932">
    <property type="entry name" value="DEXQc_UvrD"/>
    <property type="match status" value="1"/>
</dbReference>
<dbReference type="RefSeq" id="WP_127336433.1">
    <property type="nucleotide sequence ID" value="NZ_QWDM01000001.1"/>
</dbReference>
<reference evidence="17" key="1">
    <citation type="journal article" date="2019" name="Syst. Appl. Microbiol.">
        <title>Flavobacterium circumlabens sp. nov. and Flavobacterium cupreum sp. nov., two psychrotrophic species isolated from Antarctic environmental samples.</title>
        <authorList>
            <person name="Kralova S."/>
            <person name="Busse H.-J."/>
            <person name="Svec P."/>
            <person name="Maslanova I."/>
            <person name="Stankova E."/>
            <person name="Bartak M."/>
            <person name="Sedlacek I."/>
        </authorList>
    </citation>
    <scope>NUCLEOTIDE SEQUENCE [LARGE SCALE GENOMIC DNA]</scope>
    <source>
        <strain evidence="17">CCM 8825</strain>
    </source>
</reference>
<dbReference type="InterPro" id="IPR000212">
    <property type="entry name" value="DNA_helicase_UvrD/REP"/>
</dbReference>
<dbReference type="AlphaFoldDB" id="A0A434ACN6"/>
<keyword evidence="6" id="KW-0238">DNA-binding</keyword>
<evidence type="ECO:0000256" key="13">
    <source>
        <dbReference type="SAM" id="MobiDB-lite"/>
    </source>
</evidence>
<evidence type="ECO:0000256" key="10">
    <source>
        <dbReference type="ARBA" id="ARBA00034923"/>
    </source>
</evidence>
<dbReference type="EMBL" id="QWDM01000001">
    <property type="protein sequence ID" value="RUT72137.1"/>
    <property type="molecule type" value="Genomic_DNA"/>
</dbReference>
<keyword evidence="3 12" id="KW-0378">Hydrolase</keyword>
<dbReference type="GO" id="GO:0033202">
    <property type="term" value="C:DNA helicase complex"/>
    <property type="evidence" value="ECO:0007669"/>
    <property type="project" value="TreeGrafter"/>
</dbReference>
<name>A0A434ACN6_9FLAO</name>
<keyword evidence="7" id="KW-0413">Isomerase</keyword>
<feature type="region of interest" description="Disordered" evidence="13">
    <location>
        <begin position="720"/>
        <end position="795"/>
    </location>
</feature>
<comment type="similarity">
    <text evidence="1">Belongs to the helicase family. UvrD subfamily.</text>
</comment>
<dbReference type="PANTHER" id="PTHR11070">
    <property type="entry name" value="UVRD / RECB / PCRA DNA HELICASE FAMILY MEMBER"/>
    <property type="match status" value="1"/>
</dbReference>